<dbReference type="eggNOG" id="COG3306">
    <property type="taxonomic scope" value="Bacteria"/>
</dbReference>
<name>I0ENT1_HELC0</name>
<reference evidence="3" key="1">
    <citation type="submission" date="2012-04" db="EMBL/GenBank/DDBJ databases">
        <title>Complete genome sequence of Helicobacter cetorum strain MIT 00-7128.</title>
        <authorList>
            <person name="Kersulyte D."/>
            <person name="Berg D.E."/>
        </authorList>
    </citation>
    <scope>NUCLEOTIDE SEQUENCE [LARGE SCALE GENOMIC DNA]</scope>
    <source>
        <strain evidence="3">MIT 00-7128</strain>
    </source>
</reference>
<dbReference type="GO" id="GO:0016740">
    <property type="term" value="F:transferase activity"/>
    <property type="evidence" value="ECO:0007669"/>
    <property type="project" value="UniProtKB-KW"/>
</dbReference>
<dbReference type="EMBL" id="CP003479">
    <property type="protein sequence ID" value="AFI04600.1"/>
    <property type="molecule type" value="Genomic_DNA"/>
</dbReference>
<protein>
    <submittedName>
        <fullName evidence="2">Family 25 glycosyl transferase</fullName>
    </submittedName>
</protein>
<dbReference type="RefSeq" id="WP_014661468.1">
    <property type="nucleotide sequence ID" value="NC_017737.1"/>
</dbReference>
<proteinExistence type="predicted"/>
<feature type="domain" description="Glycosyl transferase family 25" evidence="1">
    <location>
        <begin position="204"/>
        <end position="267"/>
    </location>
</feature>
<keyword evidence="3" id="KW-1185">Reference proteome</keyword>
<gene>
    <name evidence="2" type="ordered locus">HCW_06710</name>
</gene>
<feature type="domain" description="Glycosyl transferase family 25" evidence="1">
    <location>
        <begin position="1"/>
        <end position="131"/>
    </location>
</feature>
<dbReference type="HOGENOM" id="CLU_076777_0_0_7"/>
<dbReference type="PATRIC" id="fig|182217.3.peg.1419"/>
<organism evidence="2 3">
    <name type="scientific">Helicobacter cetorum (strain ATCC BAA-429 / MIT 00-7128)</name>
    <dbReference type="NCBI Taxonomy" id="182217"/>
    <lineage>
        <taxon>Bacteria</taxon>
        <taxon>Pseudomonadati</taxon>
        <taxon>Campylobacterota</taxon>
        <taxon>Epsilonproteobacteria</taxon>
        <taxon>Campylobacterales</taxon>
        <taxon>Helicobacteraceae</taxon>
        <taxon>Helicobacter</taxon>
    </lineage>
</organism>
<dbReference type="Proteomes" id="UP000005010">
    <property type="component" value="Chromosome"/>
</dbReference>
<dbReference type="CDD" id="cd06532">
    <property type="entry name" value="Glyco_transf_25"/>
    <property type="match status" value="1"/>
</dbReference>
<keyword evidence="2" id="KW-0808">Transferase</keyword>
<dbReference type="Pfam" id="PF01755">
    <property type="entry name" value="Glyco_transf_25"/>
    <property type="match status" value="2"/>
</dbReference>
<evidence type="ECO:0000259" key="1">
    <source>
        <dbReference type="Pfam" id="PF01755"/>
    </source>
</evidence>
<accession>I0ENT1</accession>
<dbReference type="STRING" id="182217.HCW_06710"/>
<dbReference type="AlphaFoldDB" id="I0ENT1"/>
<evidence type="ECO:0000313" key="2">
    <source>
        <dbReference type="EMBL" id="AFI04600.1"/>
    </source>
</evidence>
<evidence type="ECO:0000313" key="3">
    <source>
        <dbReference type="Proteomes" id="UP000005010"/>
    </source>
</evidence>
<sequence length="351" mass="41311">MTQVYIISLKDSKRRLDTEELVSQANIDFEGHCAFHIFDAISPKHKDFEELVREFYEPKSLLKSDWFHSDCCDGGLLPQELGCFLSHYFLWKKCLELNEPIIILEDDVALEPNFIQALKDCLKSPFEFVRFCGDYWGYHHTYLNALPIYDNGITPPPPPNEESQPIQGSFLAHMVHRVLYFIIYKIFNRIFHLSLYSIVYRFSRIIKNLQRSHYKKHEKETFFLERFYLTSVYVGKTAGYYLTPKGAKAFVDATRNFKMIEPVDMFMDNPAYTDIASITYIPCALSLNEHSLNSTIANQKPELLKSYALPKAPKKSYFKNLFYYALNARKRQKAFKKFYEKYAYLKSCKDF</sequence>
<dbReference type="KEGG" id="hce:HCW_06710"/>
<dbReference type="InterPro" id="IPR002654">
    <property type="entry name" value="Glyco_trans_25"/>
</dbReference>